<dbReference type="OrthoDB" id="1861185at2759"/>
<dbReference type="GO" id="GO:0003690">
    <property type="term" value="F:double-stranded DNA binding"/>
    <property type="evidence" value="ECO:0007669"/>
    <property type="project" value="TreeGrafter"/>
</dbReference>
<dbReference type="GO" id="GO:0061982">
    <property type="term" value="P:meiosis I cell cycle process"/>
    <property type="evidence" value="ECO:0007669"/>
    <property type="project" value="UniProtKB-ARBA"/>
</dbReference>
<keyword evidence="5" id="KW-1185">Reference proteome</keyword>
<name>A0A6G1HMH6_9PEZI</name>
<keyword evidence="1" id="KW-0547">Nucleotide-binding</keyword>
<dbReference type="GO" id="GO:0000730">
    <property type="term" value="P:DNA recombinase assembly"/>
    <property type="evidence" value="ECO:0007669"/>
    <property type="project" value="TreeGrafter"/>
</dbReference>
<evidence type="ECO:0000313" key="5">
    <source>
        <dbReference type="Proteomes" id="UP000799640"/>
    </source>
</evidence>
<dbReference type="AlphaFoldDB" id="A0A6G1HMH6"/>
<keyword evidence="4" id="KW-0378">Hydrolase</keyword>
<protein>
    <submittedName>
        <fullName evidence="4">P-loop containing nucleoside triphosphate hydrolase protein</fullName>
    </submittedName>
</protein>
<gene>
    <name evidence="4" type="ORF">EJ06DRAFT_524062</name>
</gene>
<dbReference type="GO" id="GO:0005524">
    <property type="term" value="F:ATP binding"/>
    <property type="evidence" value="ECO:0007669"/>
    <property type="project" value="UniProtKB-KW"/>
</dbReference>
<dbReference type="PROSITE" id="PS50162">
    <property type="entry name" value="RECA_2"/>
    <property type="match status" value="1"/>
</dbReference>
<dbReference type="GO" id="GO:0016787">
    <property type="term" value="F:hydrolase activity"/>
    <property type="evidence" value="ECO:0007669"/>
    <property type="project" value="UniProtKB-KW"/>
</dbReference>
<dbReference type="Pfam" id="PF08423">
    <property type="entry name" value="Rad51"/>
    <property type="match status" value="1"/>
</dbReference>
<evidence type="ECO:0000259" key="3">
    <source>
        <dbReference type="PROSITE" id="PS50162"/>
    </source>
</evidence>
<evidence type="ECO:0000313" key="4">
    <source>
        <dbReference type="EMBL" id="KAF2397049.1"/>
    </source>
</evidence>
<dbReference type="GO" id="GO:0000150">
    <property type="term" value="F:DNA strand exchange activity"/>
    <property type="evidence" value="ECO:0007669"/>
    <property type="project" value="TreeGrafter"/>
</dbReference>
<dbReference type="Gene3D" id="3.40.50.300">
    <property type="entry name" value="P-loop containing nucleotide triphosphate hydrolases"/>
    <property type="match status" value="1"/>
</dbReference>
<sequence>MTDLLRTLPDFSTAPFSHLLPSLDRTHITTADLLTLDAGDVAKRAQLPPAEVAKLTRAVVDALHTDLGVGDGVGDKENGDAGRKGDLSKDDGFRAISTLDPVLDDALGGGIPRGFVTEITGASIYISTEAPLSTPRLAQILTHNTALRTLPSAHCPSLTNILAIQTPDLESQDHILYYQLPVAIERHSARLVVIDSIAANYRAEIGTRVAGGPHPLALRRAHLQRTGAHLRSLALKYNIAIVVANQVADRFEAELSPRSGGDGITPDPLALDHQQRWFTGWGDGPTRGQPKTPSLGLVWANQIAARIALVREEEGEGERRRWMKVVWAACDIKLRDGRA</sequence>
<dbReference type="EMBL" id="ML996704">
    <property type="protein sequence ID" value="KAF2397049.1"/>
    <property type="molecule type" value="Genomic_DNA"/>
</dbReference>
<dbReference type="Proteomes" id="UP000799640">
    <property type="component" value="Unassembled WGS sequence"/>
</dbReference>
<reference evidence="4" key="1">
    <citation type="journal article" date="2020" name="Stud. Mycol.">
        <title>101 Dothideomycetes genomes: a test case for predicting lifestyles and emergence of pathogens.</title>
        <authorList>
            <person name="Haridas S."/>
            <person name="Albert R."/>
            <person name="Binder M."/>
            <person name="Bloem J."/>
            <person name="Labutti K."/>
            <person name="Salamov A."/>
            <person name="Andreopoulos B."/>
            <person name="Baker S."/>
            <person name="Barry K."/>
            <person name="Bills G."/>
            <person name="Bluhm B."/>
            <person name="Cannon C."/>
            <person name="Castanera R."/>
            <person name="Culley D."/>
            <person name="Daum C."/>
            <person name="Ezra D."/>
            <person name="Gonzalez J."/>
            <person name="Henrissat B."/>
            <person name="Kuo A."/>
            <person name="Liang C."/>
            <person name="Lipzen A."/>
            <person name="Lutzoni F."/>
            <person name="Magnuson J."/>
            <person name="Mondo S."/>
            <person name="Nolan M."/>
            <person name="Ohm R."/>
            <person name="Pangilinan J."/>
            <person name="Park H.-J."/>
            <person name="Ramirez L."/>
            <person name="Alfaro M."/>
            <person name="Sun H."/>
            <person name="Tritt A."/>
            <person name="Yoshinaga Y."/>
            <person name="Zwiers L.-H."/>
            <person name="Turgeon B."/>
            <person name="Goodwin S."/>
            <person name="Spatafora J."/>
            <person name="Crous P."/>
            <person name="Grigoriev I."/>
        </authorList>
    </citation>
    <scope>NUCLEOTIDE SEQUENCE</scope>
    <source>
        <strain evidence="4">CBS 262.69</strain>
    </source>
</reference>
<proteinExistence type="predicted"/>
<accession>A0A6G1HMH6</accession>
<dbReference type="GO" id="GO:0042148">
    <property type="term" value="P:DNA strand invasion"/>
    <property type="evidence" value="ECO:0007669"/>
    <property type="project" value="TreeGrafter"/>
</dbReference>
<dbReference type="GO" id="GO:0003697">
    <property type="term" value="F:single-stranded DNA binding"/>
    <property type="evidence" value="ECO:0007669"/>
    <property type="project" value="TreeGrafter"/>
</dbReference>
<organism evidence="4 5">
    <name type="scientific">Trichodelitschia bisporula</name>
    <dbReference type="NCBI Taxonomy" id="703511"/>
    <lineage>
        <taxon>Eukaryota</taxon>
        <taxon>Fungi</taxon>
        <taxon>Dikarya</taxon>
        <taxon>Ascomycota</taxon>
        <taxon>Pezizomycotina</taxon>
        <taxon>Dothideomycetes</taxon>
        <taxon>Dothideomycetes incertae sedis</taxon>
        <taxon>Phaeotrichales</taxon>
        <taxon>Phaeotrichaceae</taxon>
        <taxon>Trichodelitschia</taxon>
    </lineage>
</organism>
<dbReference type="InterPro" id="IPR013632">
    <property type="entry name" value="Rad51_C"/>
</dbReference>
<feature type="domain" description="RecA family profile 1" evidence="3">
    <location>
        <begin position="121"/>
        <end position="247"/>
    </location>
</feature>
<dbReference type="InterPro" id="IPR027417">
    <property type="entry name" value="P-loop_NTPase"/>
</dbReference>
<dbReference type="PANTHER" id="PTHR22942">
    <property type="entry name" value="RECA/RAD51/RADA DNA STRAND-PAIRING FAMILY MEMBER"/>
    <property type="match status" value="1"/>
</dbReference>
<dbReference type="InterPro" id="IPR020588">
    <property type="entry name" value="RecA_ATP-bd"/>
</dbReference>
<evidence type="ECO:0000256" key="2">
    <source>
        <dbReference type="ARBA" id="ARBA00022840"/>
    </source>
</evidence>
<keyword evidence="2" id="KW-0067">ATP-binding</keyword>
<evidence type="ECO:0000256" key="1">
    <source>
        <dbReference type="ARBA" id="ARBA00022741"/>
    </source>
</evidence>
<dbReference type="PANTHER" id="PTHR22942:SF66">
    <property type="entry name" value="RE19845P"/>
    <property type="match status" value="1"/>
</dbReference>
<dbReference type="GO" id="GO:0006312">
    <property type="term" value="P:mitotic recombination"/>
    <property type="evidence" value="ECO:0007669"/>
    <property type="project" value="TreeGrafter"/>
</dbReference>
<dbReference type="SUPFAM" id="SSF52540">
    <property type="entry name" value="P-loop containing nucleoside triphosphate hydrolases"/>
    <property type="match status" value="1"/>
</dbReference>
<dbReference type="GO" id="GO:0140664">
    <property type="term" value="F:ATP-dependent DNA damage sensor activity"/>
    <property type="evidence" value="ECO:0007669"/>
    <property type="project" value="InterPro"/>
</dbReference>